<sequence length="281" mass="32933">MEELKTALKKSEWKKVQEIVYSDKNDDISEDLYTEAIIFLMGNYERDLLDFCLLKININNFNNANKSRLMWSSNFNSNTAVTLSLIDNGIDINQVNCNGDTLLMRTIECGNKVIIDKLLDVKCDVDIISKTERTALMEAIINSLPDIALRLIDLNCNIFNEDIWKKFALSLSLEKVQDYKNYPDIKNKYEQVCIKLIDKYIDNKNLSFLEFPKYFDGRENPKYSENIIKFMYEHKQIEKIWSLYNEIIKNIINNKNNIMSVCFNQNLGDINIISMVTKFLY</sequence>
<name>A0A3G4ZTL5_9VIRU</name>
<dbReference type="InterPro" id="IPR036770">
    <property type="entry name" value="Ankyrin_rpt-contain_sf"/>
</dbReference>
<organism evidence="1">
    <name type="scientific">Edafosvirus sp</name>
    <dbReference type="NCBI Taxonomy" id="2487765"/>
    <lineage>
        <taxon>Viruses</taxon>
        <taxon>Varidnaviria</taxon>
        <taxon>Bamfordvirae</taxon>
        <taxon>Nucleocytoviricota</taxon>
        <taxon>Megaviricetes</taxon>
        <taxon>Imitervirales</taxon>
        <taxon>Mimiviridae</taxon>
        <taxon>Klosneuvirinae</taxon>
    </lineage>
</organism>
<dbReference type="SUPFAM" id="SSF48403">
    <property type="entry name" value="Ankyrin repeat"/>
    <property type="match status" value="1"/>
</dbReference>
<gene>
    <name evidence="1" type="ORF">Edafosvirus7_19</name>
</gene>
<proteinExistence type="predicted"/>
<dbReference type="Pfam" id="PF12796">
    <property type="entry name" value="Ank_2"/>
    <property type="match status" value="1"/>
</dbReference>
<dbReference type="InterPro" id="IPR002110">
    <property type="entry name" value="Ankyrin_rpt"/>
</dbReference>
<evidence type="ECO:0000313" key="1">
    <source>
        <dbReference type="EMBL" id="AYV78227.1"/>
    </source>
</evidence>
<dbReference type="EMBL" id="MK072072">
    <property type="protein sequence ID" value="AYV78227.1"/>
    <property type="molecule type" value="Genomic_DNA"/>
</dbReference>
<dbReference type="SMART" id="SM00248">
    <property type="entry name" value="ANK"/>
    <property type="match status" value="3"/>
</dbReference>
<protein>
    <submittedName>
        <fullName evidence="1">Uncharacterized protein</fullName>
    </submittedName>
</protein>
<accession>A0A3G4ZTL5</accession>
<dbReference type="Gene3D" id="1.25.40.20">
    <property type="entry name" value="Ankyrin repeat-containing domain"/>
    <property type="match status" value="1"/>
</dbReference>
<reference evidence="1" key="1">
    <citation type="submission" date="2018-10" db="EMBL/GenBank/DDBJ databases">
        <title>Hidden diversity of soil giant viruses.</title>
        <authorList>
            <person name="Schulz F."/>
            <person name="Alteio L."/>
            <person name="Goudeau D."/>
            <person name="Ryan E.M."/>
            <person name="Malmstrom R.R."/>
            <person name="Blanchard J."/>
            <person name="Woyke T."/>
        </authorList>
    </citation>
    <scope>NUCLEOTIDE SEQUENCE</scope>
    <source>
        <strain evidence="1">EDV1</strain>
    </source>
</reference>